<feature type="binding site" evidence="9">
    <location>
        <begin position="218"/>
        <end position="219"/>
    </location>
    <ligand>
        <name>FMN</name>
        <dbReference type="ChEBI" id="CHEBI:58210"/>
    </ligand>
</feature>
<feature type="binding site" evidence="9">
    <location>
        <position position="64"/>
    </location>
    <ligand>
        <name>FMN</name>
        <dbReference type="ChEBI" id="CHEBI:58210"/>
    </ligand>
</feature>
<dbReference type="Pfam" id="PF01207">
    <property type="entry name" value="Dus"/>
    <property type="match status" value="1"/>
</dbReference>
<dbReference type="Proteomes" id="UP000008718">
    <property type="component" value="Chromosome"/>
</dbReference>
<dbReference type="AlphaFoldDB" id="E4T5R0"/>
<keyword evidence="6 7" id="KW-0560">Oxidoreductase</keyword>
<dbReference type="InterPro" id="IPR001269">
    <property type="entry name" value="DUS_fam"/>
</dbReference>
<protein>
    <recommendedName>
        <fullName evidence="7">tRNA-dihydrouridine synthase</fullName>
        <ecNumber evidence="7">1.3.1.-</ecNumber>
    </recommendedName>
</protein>
<evidence type="ECO:0000256" key="8">
    <source>
        <dbReference type="PIRSR" id="PIRSR006621-1"/>
    </source>
</evidence>
<evidence type="ECO:0000313" key="12">
    <source>
        <dbReference type="Proteomes" id="UP000008718"/>
    </source>
</evidence>
<feature type="binding site" evidence="9">
    <location>
        <position position="133"/>
    </location>
    <ligand>
        <name>FMN</name>
        <dbReference type="ChEBI" id="CHEBI:58210"/>
    </ligand>
</feature>
<reference evidence="11 12" key="2">
    <citation type="journal article" date="2011" name="Stand. Genomic Sci.">
        <title>Complete genome sequence of Paludibacter propionicigenes type strain (WB4).</title>
        <authorList>
            <person name="Gronow S."/>
            <person name="Munk C."/>
            <person name="Lapidus A."/>
            <person name="Nolan M."/>
            <person name="Lucas S."/>
            <person name="Hammon N."/>
            <person name="Deshpande S."/>
            <person name="Cheng J.F."/>
            <person name="Tapia R."/>
            <person name="Han C."/>
            <person name="Goodwin L."/>
            <person name="Pitluck S."/>
            <person name="Liolios K."/>
            <person name="Ivanova N."/>
            <person name="Mavromatis K."/>
            <person name="Mikhailova N."/>
            <person name="Pati A."/>
            <person name="Chen A."/>
            <person name="Palaniappan K."/>
            <person name="Land M."/>
            <person name="Hauser L."/>
            <person name="Chang Y.J."/>
            <person name="Jeffries C.D."/>
            <person name="Brambilla E."/>
            <person name="Rohde M."/>
            <person name="Goker M."/>
            <person name="Detter J.C."/>
            <person name="Woyke T."/>
            <person name="Bristow J."/>
            <person name="Eisen J.A."/>
            <person name="Markowitz V."/>
            <person name="Hugenholtz P."/>
            <person name="Kyrpides N.C."/>
            <person name="Klenk H.P."/>
        </authorList>
    </citation>
    <scope>NUCLEOTIDE SEQUENCE [LARGE SCALE GENOMIC DNA]</scope>
    <source>
        <strain evidence="12">DSM 17365 / JCM 13257 / WB4</strain>
    </source>
</reference>
<dbReference type="GO" id="GO:0003723">
    <property type="term" value="F:RNA binding"/>
    <property type="evidence" value="ECO:0007669"/>
    <property type="project" value="TreeGrafter"/>
</dbReference>
<feature type="domain" description="DUS-like FMN-binding" evidence="10">
    <location>
        <begin position="5"/>
        <end position="276"/>
    </location>
</feature>
<comment type="cofactor">
    <cofactor evidence="1 7 9">
        <name>FMN</name>
        <dbReference type="ChEBI" id="CHEBI:58210"/>
    </cofactor>
</comment>
<dbReference type="InterPro" id="IPR035587">
    <property type="entry name" value="DUS-like_FMN-bd"/>
</dbReference>
<keyword evidence="9" id="KW-0547">Nucleotide-binding</keyword>
<evidence type="ECO:0000313" key="11">
    <source>
        <dbReference type="EMBL" id="ADQ80054.1"/>
    </source>
</evidence>
<keyword evidence="12" id="KW-1185">Reference proteome</keyword>
<dbReference type="InterPro" id="IPR013785">
    <property type="entry name" value="Aldolase_TIM"/>
</dbReference>
<proteinExistence type="inferred from homology"/>
<keyword evidence="2 7" id="KW-0285">Flavoprotein</keyword>
<name>E4T5R0_PALPW</name>
<dbReference type="PROSITE" id="PS01136">
    <property type="entry name" value="UPF0034"/>
    <property type="match status" value="1"/>
</dbReference>
<accession>E4T5R0</accession>
<dbReference type="STRING" id="694427.Palpr_1915"/>
<dbReference type="PIRSF" id="PIRSF006621">
    <property type="entry name" value="Dus"/>
    <property type="match status" value="1"/>
</dbReference>
<keyword evidence="3 7" id="KW-0288">FMN</keyword>
<dbReference type="OrthoDB" id="9764501at2"/>
<sequence>MKIYLAPLQGLTDWIFRESYTEHIGHFDKTFTPFVRVQGGDFYRPSQCNDLLPERNIFQKPVPQFLGRDAASFKVFEELCIAQGYTEVNINMGCPFPIVTGKQMGAGLLQHSADVDRLLEGVFSNSDLKVSVKCRLGQQSADEFAPLIPVFNAYPLEEIIIHPRVGKQQYKGEVDIDAFVHYQSQLQHPVCFNGDIVTPADVERIRQLAPQVSRFMLGRGVLRNPFLLSELRGEELTLGQKAEMLRGFHQSVIELCKQKYSGDLHFLKRLEEMWEYQADAFEGGRKIYKQVKKSKNLAQYEAVVFQAINEMC</sequence>
<dbReference type="SUPFAM" id="SSF51395">
    <property type="entry name" value="FMN-linked oxidoreductases"/>
    <property type="match status" value="1"/>
</dbReference>
<keyword evidence="5" id="KW-0521">NADP</keyword>
<dbReference type="EMBL" id="CP002345">
    <property type="protein sequence ID" value="ADQ80054.1"/>
    <property type="molecule type" value="Genomic_DNA"/>
</dbReference>
<organism evidence="11 12">
    <name type="scientific">Paludibacter propionicigenes (strain DSM 17365 / JCM 13257 / WB4)</name>
    <dbReference type="NCBI Taxonomy" id="694427"/>
    <lineage>
        <taxon>Bacteria</taxon>
        <taxon>Pseudomonadati</taxon>
        <taxon>Bacteroidota</taxon>
        <taxon>Bacteroidia</taxon>
        <taxon>Bacteroidales</taxon>
        <taxon>Paludibacteraceae</taxon>
        <taxon>Paludibacter</taxon>
    </lineage>
</organism>
<feature type="binding site" evidence="9">
    <location>
        <position position="162"/>
    </location>
    <ligand>
        <name>FMN</name>
        <dbReference type="ChEBI" id="CHEBI:58210"/>
    </ligand>
</feature>
<evidence type="ECO:0000256" key="3">
    <source>
        <dbReference type="ARBA" id="ARBA00022643"/>
    </source>
</evidence>
<comment type="similarity">
    <text evidence="7">Belongs to the dus family.</text>
</comment>
<dbReference type="PANTHER" id="PTHR45846:SF1">
    <property type="entry name" value="TRNA-DIHYDROURIDINE(47) SYNTHASE [NAD(P)(+)]-LIKE"/>
    <property type="match status" value="1"/>
</dbReference>
<dbReference type="eggNOG" id="COG0042">
    <property type="taxonomic scope" value="Bacteria"/>
</dbReference>
<dbReference type="RefSeq" id="WP_013445423.1">
    <property type="nucleotide sequence ID" value="NC_014734.1"/>
</dbReference>
<dbReference type="GO" id="GO:0050660">
    <property type="term" value="F:flavin adenine dinucleotide binding"/>
    <property type="evidence" value="ECO:0007669"/>
    <property type="project" value="InterPro"/>
</dbReference>
<dbReference type="HOGENOM" id="CLU_013299_6_0_10"/>
<dbReference type="CDD" id="cd02801">
    <property type="entry name" value="DUS_like_FMN"/>
    <property type="match status" value="1"/>
</dbReference>
<comment type="function">
    <text evidence="7">Catalyzes the synthesis of 5,6-dihydrouridine (D), a modified base found in the D-loop of most tRNAs, via the reduction of the C5-C6 double bond in target uridines.</text>
</comment>
<evidence type="ECO:0000256" key="5">
    <source>
        <dbReference type="ARBA" id="ARBA00022857"/>
    </source>
</evidence>
<dbReference type="EC" id="1.3.1.-" evidence="7"/>
<evidence type="ECO:0000256" key="2">
    <source>
        <dbReference type="ARBA" id="ARBA00022630"/>
    </source>
</evidence>
<dbReference type="GO" id="GO:0017150">
    <property type="term" value="F:tRNA dihydrouridine synthase activity"/>
    <property type="evidence" value="ECO:0007669"/>
    <property type="project" value="InterPro"/>
</dbReference>
<evidence type="ECO:0000259" key="10">
    <source>
        <dbReference type="Pfam" id="PF01207"/>
    </source>
</evidence>
<dbReference type="KEGG" id="ppn:Palpr_1915"/>
<evidence type="ECO:0000256" key="7">
    <source>
        <dbReference type="PIRNR" id="PIRNR006621"/>
    </source>
</evidence>
<evidence type="ECO:0000256" key="6">
    <source>
        <dbReference type="ARBA" id="ARBA00023002"/>
    </source>
</evidence>
<dbReference type="PANTHER" id="PTHR45846">
    <property type="entry name" value="TRNA-DIHYDROURIDINE(47) SYNTHASE [NAD(P)(+)]-LIKE"/>
    <property type="match status" value="1"/>
</dbReference>
<evidence type="ECO:0000256" key="4">
    <source>
        <dbReference type="ARBA" id="ARBA00022694"/>
    </source>
</evidence>
<dbReference type="Gene3D" id="3.20.20.70">
    <property type="entry name" value="Aldolase class I"/>
    <property type="match status" value="1"/>
</dbReference>
<evidence type="ECO:0000256" key="9">
    <source>
        <dbReference type="PIRSR" id="PIRSR006621-2"/>
    </source>
</evidence>
<evidence type="ECO:0000256" key="1">
    <source>
        <dbReference type="ARBA" id="ARBA00001917"/>
    </source>
</evidence>
<reference key="1">
    <citation type="submission" date="2010-11" db="EMBL/GenBank/DDBJ databases">
        <title>The complete genome of Paludibacter propionicigenes DSM 17365.</title>
        <authorList>
            <consortium name="US DOE Joint Genome Institute (JGI-PGF)"/>
            <person name="Lucas S."/>
            <person name="Copeland A."/>
            <person name="Lapidus A."/>
            <person name="Bruce D."/>
            <person name="Goodwin L."/>
            <person name="Pitluck S."/>
            <person name="Kyrpides N."/>
            <person name="Mavromatis K."/>
            <person name="Ivanova N."/>
            <person name="Munk A.C."/>
            <person name="Brettin T."/>
            <person name="Detter J.C."/>
            <person name="Han C."/>
            <person name="Tapia R."/>
            <person name="Land M."/>
            <person name="Hauser L."/>
            <person name="Markowitz V."/>
            <person name="Cheng J.-F."/>
            <person name="Hugenholtz P."/>
            <person name="Woyke T."/>
            <person name="Wu D."/>
            <person name="Gronow S."/>
            <person name="Wellnitz S."/>
            <person name="Brambilla E."/>
            <person name="Klenk H.-P."/>
            <person name="Eisen J.A."/>
        </authorList>
    </citation>
    <scope>NUCLEOTIDE SEQUENCE</scope>
    <source>
        <strain>WB4</strain>
    </source>
</reference>
<feature type="active site" description="Proton donor" evidence="8">
    <location>
        <position position="94"/>
    </location>
</feature>
<gene>
    <name evidence="11" type="ordered locus">Palpr_1915</name>
</gene>
<dbReference type="InterPro" id="IPR018517">
    <property type="entry name" value="tRNA_hU_synthase_CS"/>
</dbReference>
<keyword evidence="4 7" id="KW-0819">tRNA processing</keyword>